<dbReference type="OrthoDB" id="4943591at2"/>
<organism evidence="4 5">
    <name type="scientific">Arthrobacter echini</name>
    <dbReference type="NCBI Taxonomy" id="1529066"/>
    <lineage>
        <taxon>Bacteria</taxon>
        <taxon>Bacillati</taxon>
        <taxon>Actinomycetota</taxon>
        <taxon>Actinomycetes</taxon>
        <taxon>Micrococcales</taxon>
        <taxon>Micrococcaceae</taxon>
        <taxon>Arthrobacter</taxon>
    </lineage>
</organism>
<name>A0A5D0XWA2_9MICC</name>
<evidence type="ECO:0000256" key="1">
    <source>
        <dbReference type="ARBA" id="ARBA00043985"/>
    </source>
</evidence>
<reference evidence="4 5" key="1">
    <citation type="submission" date="2019-08" db="EMBL/GenBank/DDBJ databases">
        <title>Genone of Arthrobacter echini P9.</title>
        <authorList>
            <person name="Bowman J.P."/>
        </authorList>
    </citation>
    <scope>NUCLEOTIDE SEQUENCE [LARGE SCALE GENOMIC DNA]</scope>
    <source>
        <strain evidence="4 5">P9</strain>
    </source>
</reference>
<protein>
    <recommendedName>
        <fullName evidence="6">PspA/IM30 family protein</fullName>
    </recommendedName>
</protein>
<evidence type="ECO:0000313" key="4">
    <source>
        <dbReference type="EMBL" id="TYD00282.1"/>
    </source>
</evidence>
<dbReference type="PANTHER" id="PTHR31088:SF6">
    <property type="entry name" value="PHAGE SHOCK PROTEIN A"/>
    <property type="match status" value="1"/>
</dbReference>
<dbReference type="PANTHER" id="PTHR31088">
    <property type="entry name" value="MEMBRANE-ASSOCIATED PROTEIN VIPP1, CHLOROPLASTIC"/>
    <property type="match status" value="1"/>
</dbReference>
<dbReference type="InterPro" id="IPR007157">
    <property type="entry name" value="PspA_VIPP1"/>
</dbReference>
<evidence type="ECO:0000256" key="3">
    <source>
        <dbReference type="SAM" id="MobiDB-lite"/>
    </source>
</evidence>
<feature type="coiled-coil region" evidence="2">
    <location>
        <begin position="152"/>
        <end position="193"/>
    </location>
</feature>
<feature type="region of interest" description="Disordered" evidence="3">
    <location>
        <begin position="72"/>
        <end position="105"/>
    </location>
</feature>
<accession>A0A5D0XWA2</accession>
<comment type="similarity">
    <text evidence="1">Belongs to the PspA/Vipp/IM30 family.</text>
</comment>
<comment type="caution">
    <text evidence="4">The sequence shown here is derived from an EMBL/GenBank/DDBJ whole genome shotgun (WGS) entry which is preliminary data.</text>
</comment>
<feature type="region of interest" description="Disordered" evidence="3">
    <location>
        <begin position="267"/>
        <end position="290"/>
    </location>
</feature>
<sequence>MPPADLPVHRHVAARAGHRSLAHRDLGHGHLAGLLREPSGRVTGPRQPSIIHHPGRQAVTIRRRITRIVRANRATSAESGQDPRTQAQNAQQAQRSLLEQARRGAADVAAHHHRVGLAANEAAAYLNRVELAVAAAVQRGDDDAARGAIRESMTARRRLETLTAQLGEAEQQARRLHEDVRRLEQRVEQNAMDYDAMLARRAAARAALGVHDALASSSREAAAIEAARRTAELEVRRFEAQVQAREELSWTDPSSRRLQQAFEELEADAAAQQELDELKRRSSRNHPPAP</sequence>
<evidence type="ECO:0000313" key="5">
    <source>
        <dbReference type="Proteomes" id="UP000323410"/>
    </source>
</evidence>
<evidence type="ECO:0008006" key="6">
    <source>
        <dbReference type="Google" id="ProtNLM"/>
    </source>
</evidence>
<dbReference type="AlphaFoldDB" id="A0A5D0XWA2"/>
<keyword evidence="5" id="KW-1185">Reference proteome</keyword>
<dbReference type="EMBL" id="VSLD01000001">
    <property type="protein sequence ID" value="TYD00282.1"/>
    <property type="molecule type" value="Genomic_DNA"/>
</dbReference>
<dbReference type="Proteomes" id="UP000323410">
    <property type="component" value="Unassembled WGS sequence"/>
</dbReference>
<proteinExistence type="inferred from homology"/>
<evidence type="ECO:0000256" key="2">
    <source>
        <dbReference type="SAM" id="Coils"/>
    </source>
</evidence>
<gene>
    <name evidence="4" type="ORF">FQ377_02140</name>
</gene>
<keyword evidence="2" id="KW-0175">Coiled coil</keyword>
<feature type="compositionally biased region" description="Polar residues" evidence="3">
    <location>
        <begin position="76"/>
        <end position="85"/>
    </location>
</feature>
<dbReference type="Pfam" id="PF04012">
    <property type="entry name" value="PspA_IM30"/>
    <property type="match status" value="1"/>
</dbReference>